<dbReference type="AlphaFoldDB" id="F8N8X3"/>
<keyword evidence="1" id="KW-0472">Membrane</keyword>
<keyword evidence="1" id="KW-0812">Transmembrane</keyword>
<dbReference type="OrthoDB" id="711065at2"/>
<sequence>MLKIILMMACGILVGRMLQKRDLKWLSPLTAVLIWALLFLLGVEVGSDSHVIRSLSRLGGEAALLAIGGVLGSSLCALLLWRSTKKRKELAE</sequence>
<gene>
    <name evidence="2" type="ORF">Premu_0127</name>
</gene>
<feature type="transmembrane region" description="Helical" evidence="1">
    <location>
        <begin position="62"/>
        <end position="81"/>
    </location>
</feature>
<accession>F8N8X3</accession>
<dbReference type="RefSeq" id="WP_007572279.1">
    <property type="nucleotide sequence ID" value="NZ_BPTS01000001.1"/>
</dbReference>
<reference evidence="3" key="1">
    <citation type="journal article" date="2011" name="Stand. Genomic Sci.">
        <title>Non-contiguous finished genome sequence of the opportunistic oral pathogen Prevotella multisaccharivorax type strain (PPPA20).</title>
        <authorList>
            <person name="Pati A."/>
            <person name="Gronow S."/>
            <person name="Lu M."/>
            <person name="Lapidus A."/>
            <person name="Nolan M."/>
            <person name="Lucas S."/>
            <person name="Hammon N."/>
            <person name="Deshpande S."/>
            <person name="Cheng J.F."/>
            <person name="Tapia R."/>
            <person name="Han C."/>
            <person name="Goodwin L."/>
            <person name="Pitluck S."/>
            <person name="Liolios K."/>
            <person name="Pagani I."/>
            <person name="Mavromatis K."/>
            <person name="Mikhailova N."/>
            <person name="Huntemann M."/>
            <person name="Chen A."/>
            <person name="Palaniappan K."/>
            <person name="Land M."/>
            <person name="Hauser L."/>
            <person name="Detter J.C."/>
            <person name="Brambilla E.M."/>
            <person name="Rohde M."/>
            <person name="Goker M."/>
            <person name="Woyke T."/>
            <person name="Bristow J."/>
            <person name="Eisen J.A."/>
            <person name="Markowitz V."/>
            <person name="Hugenholtz P."/>
            <person name="Kyrpides N.C."/>
            <person name="Klenk H.P."/>
            <person name="Ivanova N."/>
        </authorList>
    </citation>
    <scope>NUCLEOTIDE SEQUENCE [LARGE SCALE GENOMIC DNA]</scope>
    <source>
        <strain evidence="3">DSM 17128</strain>
    </source>
</reference>
<evidence type="ECO:0000256" key="1">
    <source>
        <dbReference type="SAM" id="Phobius"/>
    </source>
</evidence>
<dbReference type="Proteomes" id="UP000002772">
    <property type="component" value="Unassembled WGS sequence"/>
</dbReference>
<dbReference type="HOGENOM" id="CLU_168956_3_0_10"/>
<proteinExistence type="predicted"/>
<protein>
    <recommendedName>
        <fullName evidence="4">DUF340 domain-containing protein</fullName>
    </recommendedName>
</protein>
<dbReference type="EMBL" id="GL945017">
    <property type="protein sequence ID" value="EGN55618.1"/>
    <property type="molecule type" value="Genomic_DNA"/>
</dbReference>
<evidence type="ECO:0000313" key="2">
    <source>
        <dbReference type="EMBL" id="EGN55618.1"/>
    </source>
</evidence>
<keyword evidence="1" id="KW-1133">Transmembrane helix</keyword>
<dbReference type="Pfam" id="PF03956">
    <property type="entry name" value="Lys_export"/>
    <property type="match status" value="1"/>
</dbReference>
<dbReference type="InterPro" id="IPR005642">
    <property type="entry name" value="LysO"/>
</dbReference>
<name>F8N8X3_9BACT</name>
<evidence type="ECO:0000313" key="3">
    <source>
        <dbReference type="Proteomes" id="UP000002772"/>
    </source>
</evidence>
<organism evidence="2 3">
    <name type="scientific">Hallella multisaccharivorax DSM 17128</name>
    <dbReference type="NCBI Taxonomy" id="688246"/>
    <lineage>
        <taxon>Bacteria</taxon>
        <taxon>Pseudomonadati</taxon>
        <taxon>Bacteroidota</taxon>
        <taxon>Bacteroidia</taxon>
        <taxon>Bacteroidales</taxon>
        <taxon>Prevotellaceae</taxon>
        <taxon>Hallella</taxon>
    </lineage>
</organism>
<evidence type="ECO:0008006" key="4">
    <source>
        <dbReference type="Google" id="ProtNLM"/>
    </source>
</evidence>
<dbReference type="GO" id="GO:0015661">
    <property type="term" value="F:L-lysine efflux transmembrane transporter activity"/>
    <property type="evidence" value="ECO:0007669"/>
    <property type="project" value="InterPro"/>
</dbReference>
<dbReference type="STRING" id="688246.Premu_0127"/>
<keyword evidence="3" id="KW-1185">Reference proteome</keyword>